<organism evidence="1 2">
    <name type="scientific">Hebeloma cylindrosporum</name>
    <dbReference type="NCBI Taxonomy" id="76867"/>
    <lineage>
        <taxon>Eukaryota</taxon>
        <taxon>Fungi</taxon>
        <taxon>Dikarya</taxon>
        <taxon>Basidiomycota</taxon>
        <taxon>Agaricomycotina</taxon>
        <taxon>Agaricomycetes</taxon>
        <taxon>Agaricomycetidae</taxon>
        <taxon>Agaricales</taxon>
        <taxon>Agaricineae</taxon>
        <taxon>Hymenogastraceae</taxon>
        <taxon>Hebeloma</taxon>
    </lineage>
</organism>
<gene>
    <name evidence="1" type="ORF">M413DRAFT_79726</name>
</gene>
<feature type="non-terminal residue" evidence="1">
    <location>
        <position position="1"/>
    </location>
</feature>
<dbReference type="EMBL" id="KN831830">
    <property type="protein sequence ID" value="KIM35105.1"/>
    <property type="molecule type" value="Genomic_DNA"/>
</dbReference>
<accession>A0A0C3BEB9</accession>
<proteinExistence type="predicted"/>
<reference evidence="2" key="2">
    <citation type="submission" date="2015-01" db="EMBL/GenBank/DDBJ databases">
        <title>Evolutionary Origins and Diversification of the Mycorrhizal Mutualists.</title>
        <authorList>
            <consortium name="DOE Joint Genome Institute"/>
            <consortium name="Mycorrhizal Genomics Consortium"/>
            <person name="Kohler A."/>
            <person name="Kuo A."/>
            <person name="Nagy L.G."/>
            <person name="Floudas D."/>
            <person name="Copeland A."/>
            <person name="Barry K.W."/>
            <person name="Cichocki N."/>
            <person name="Veneault-Fourrey C."/>
            <person name="LaButti K."/>
            <person name="Lindquist E.A."/>
            <person name="Lipzen A."/>
            <person name="Lundell T."/>
            <person name="Morin E."/>
            <person name="Murat C."/>
            <person name="Riley R."/>
            <person name="Ohm R."/>
            <person name="Sun H."/>
            <person name="Tunlid A."/>
            <person name="Henrissat B."/>
            <person name="Grigoriev I.V."/>
            <person name="Hibbett D.S."/>
            <person name="Martin F."/>
        </authorList>
    </citation>
    <scope>NUCLEOTIDE SEQUENCE [LARGE SCALE GENOMIC DNA]</scope>
    <source>
        <strain evidence="2">h7</strain>
    </source>
</reference>
<keyword evidence="2" id="KW-1185">Reference proteome</keyword>
<name>A0A0C3BEB9_HEBCY</name>
<reference evidence="1 2" key="1">
    <citation type="submission" date="2014-04" db="EMBL/GenBank/DDBJ databases">
        <authorList>
            <consortium name="DOE Joint Genome Institute"/>
            <person name="Kuo A."/>
            <person name="Gay G."/>
            <person name="Dore J."/>
            <person name="Kohler A."/>
            <person name="Nagy L.G."/>
            <person name="Floudas D."/>
            <person name="Copeland A."/>
            <person name="Barry K.W."/>
            <person name="Cichocki N."/>
            <person name="Veneault-Fourrey C."/>
            <person name="LaButti K."/>
            <person name="Lindquist E.A."/>
            <person name="Lipzen A."/>
            <person name="Lundell T."/>
            <person name="Morin E."/>
            <person name="Murat C."/>
            <person name="Sun H."/>
            <person name="Tunlid A."/>
            <person name="Henrissat B."/>
            <person name="Grigoriev I.V."/>
            <person name="Hibbett D.S."/>
            <person name="Martin F."/>
            <person name="Nordberg H.P."/>
            <person name="Cantor M.N."/>
            <person name="Hua S.X."/>
        </authorList>
    </citation>
    <scope>NUCLEOTIDE SEQUENCE [LARGE SCALE GENOMIC DNA]</scope>
    <source>
        <strain evidence="2">h7</strain>
    </source>
</reference>
<dbReference type="Proteomes" id="UP000053424">
    <property type="component" value="Unassembled WGS sequence"/>
</dbReference>
<evidence type="ECO:0000313" key="2">
    <source>
        <dbReference type="Proteomes" id="UP000053424"/>
    </source>
</evidence>
<dbReference type="HOGENOM" id="CLU_2628536_0_0_1"/>
<evidence type="ECO:0000313" key="1">
    <source>
        <dbReference type="EMBL" id="KIM35105.1"/>
    </source>
</evidence>
<sequence length="78" mass="8953">LFLRGGHHKNRKAESGHYTLRGFKSDGFAYQTIHTFSSGRSTVFANGGKVWKDGGRRLDVEWDCEFLWCILICYVTSH</sequence>
<dbReference type="AlphaFoldDB" id="A0A0C3BEB9"/>
<protein>
    <submittedName>
        <fullName evidence="1">Uncharacterized protein</fullName>
    </submittedName>
</protein>